<sequence>MSSYEEDRVETAETVVTAVDDAPRAEVTTGRPKRVLVLSLIHRPQLRLVNYVQNLAGRGDDVHVFVSRVEHWQEIEDLDPRIRLHPLDRPEEQLLVRRVERALVFRGPRAVSNVVGLVAGQRWGRPLRRPAEVVSRAQTKVSGAVHKRLFMPTYRALRPRLLATRFDEALRGIDFGTVDLVVAADVYTVTLAARLARLHPSVRVTTGLEL</sequence>
<evidence type="ECO:0000313" key="1">
    <source>
        <dbReference type="EMBL" id="WDZ87811.1"/>
    </source>
</evidence>
<accession>A0ABY7ZYC9</accession>
<dbReference type="RefSeq" id="WP_275034821.1">
    <property type="nucleotide sequence ID" value="NZ_CP118615.1"/>
</dbReference>
<evidence type="ECO:0000313" key="2">
    <source>
        <dbReference type="Proteomes" id="UP001219605"/>
    </source>
</evidence>
<name>A0ABY7ZYC9_9ACTN</name>
<organism evidence="1 2">
    <name type="scientific">Micromonospora cathayae</name>
    <dbReference type="NCBI Taxonomy" id="3028804"/>
    <lineage>
        <taxon>Bacteria</taxon>
        <taxon>Bacillati</taxon>
        <taxon>Actinomycetota</taxon>
        <taxon>Actinomycetes</taxon>
        <taxon>Micromonosporales</taxon>
        <taxon>Micromonosporaceae</taxon>
        <taxon>Micromonospora</taxon>
    </lineage>
</organism>
<dbReference type="Proteomes" id="UP001219605">
    <property type="component" value="Chromosome"/>
</dbReference>
<protein>
    <submittedName>
        <fullName evidence="1">Uncharacterized protein</fullName>
    </submittedName>
</protein>
<reference evidence="1 2" key="1">
    <citation type="submission" date="2023-02" db="EMBL/GenBank/DDBJ databases">
        <authorList>
            <person name="Mo P."/>
        </authorList>
    </citation>
    <scope>NUCLEOTIDE SEQUENCE [LARGE SCALE GENOMIC DNA]</scope>
    <source>
        <strain evidence="1 2">HUAS 3</strain>
    </source>
</reference>
<dbReference type="EMBL" id="CP118615">
    <property type="protein sequence ID" value="WDZ87811.1"/>
    <property type="molecule type" value="Genomic_DNA"/>
</dbReference>
<keyword evidence="2" id="KW-1185">Reference proteome</keyword>
<gene>
    <name evidence="1" type="ORF">PVK37_16085</name>
</gene>
<proteinExistence type="predicted"/>